<evidence type="ECO:0000256" key="2">
    <source>
        <dbReference type="SAM" id="SignalP"/>
    </source>
</evidence>
<dbReference type="Proteomes" id="UP000229378">
    <property type="component" value="Unassembled WGS sequence"/>
</dbReference>
<dbReference type="EMBL" id="PEHN01000003">
    <property type="protein sequence ID" value="PHZ28546.1"/>
    <property type="molecule type" value="Genomic_DNA"/>
</dbReference>
<feature type="chain" id="PRO_5014655342" evidence="2">
    <location>
        <begin position="24"/>
        <end position="73"/>
    </location>
</feature>
<evidence type="ECO:0000313" key="4">
    <source>
        <dbReference type="Proteomes" id="UP000229378"/>
    </source>
</evidence>
<feature type="signal peptide" evidence="2">
    <location>
        <begin position="1"/>
        <end position="23"/>
    </location>
</feature>
<dbReference type="GeneID" id="89597488"/>
<reference evidence="3 4" key="1">
    <citation type="submission" date="2017-10" db="EMBL/GenBank/DDBJ databases">
        <authorList>
            <person name="Banno H."/>
            <person name="Chua N.-H."/>
        </authorList>
    </citation>
    <scope>NUCLEOTIDE SEQUENCE [LARGE SCALE GENOMIC DNA]</scope>
    <source>
        <strain evidence="3 4">SCPM-O-B-7607</strain>
    </source>
</reference>
<proteinExistence type="predicted"/>
<comment type="caution">
    <text evidence="3">The sequence shown here is derived from an EMBL/GenBank/DDBJ whole genome shotgun (WGS) entry which is preliminary data.</text>
</comment>
<dbReference type="RefSeq" id="WP_032897944.1">
    <property type="nucleotide sequence ID" value="NZ_CABHPT010000023.1"/>
</dbReference>
<dbReference type="AlphaFoldDB" id="A0A2G4U719"/>
<sequence length="73" mass="7840">MNNTIKYLLLFLATATIPTYASACELAGESPEECQSECMMAEDFETCVLGSAQNPNSDTTPTVTMQAAQPTSR</sequence>
<evidence type="ECO:0000313" key="3">
    <source>
        <dbReference type="EMBL" id="PHZ28546.1"/>
    </source>
</evidence>
<evidence type="ECO:0000256" key="1">
    <source>
        <dbReference type="SAM" id="MobiDB-lite"/>
    </source>
</evidence>
<protein>
    <submittedName>
        <fullName evidence="3">Uncharacterized protein</fullName>
    </submittedName>
</protein>
<gene>
    <name evidence="3" type="ORF">CS533_04440</name>
</gene>
<organism evidence="3 4">
    <name type="scientific">Yersinia bercovieri</name>
    <dbReference type="NCBI Taxonomy" id="634"/>
    <lineage>
        <taxon>Bacteria</taxon>
        <taxon>Pseudomonadati</taxon>
        <taxon>Pseudomonadota</taxon>
        <taxon>Gammaproteobacteria</taxon>
        <taxon>Enterobacterales</taxon>
        <taxon>Yersiniaceae</taxon>
        <taxon>Yersinia</taxon>
    </lineage>
</organism>
<keyword evidence="2" id="KW-0732">Signal</keyword>
<accession>A0A2G4U719</accession>
<feature type="region of interest" description="Disordered" evidence="1">
    <location>
        <begin position="51"/>
        <end position="73"/>
    </location>
</feature>
<name>A0A2G4U719_YERBE</name>